<accession>A0A849C4X8</accession>
<reference evidence="1 2" key="1">
    <citation type="submission" date="2020-05" db="EMBL/GenBank/DDBJ databases">
        <title>MicrobeNet Type strains.</title>
        <authorList>
            <person name="Nicholson A.C."/>
        </authorList>
    </citation>
    <scope>NUCLEOTIDE SEQUENCE [LARGE SCALE GENOMIC DNA]</scope>
    <source>
        <strain evidence="1 2">JCM 3224</strain>
    </source>
</reference>
<dbReference type="InterPro" id="IPR035948">
    <property type="entry name" value="YwqG-like_sf"/>
</dbReference>
<name>A0A849C4X8_9NOCA</name>
<keyword evidence="2" id="KW-1185">Reference proteome</keyword>
<organism evidence="1 2">
    <name type="scientific">Nocardia uniformis</name>
    <dbReference type="NCBI Taxonomy" id="53432"/>
    <lineage>
        <taxon>Bacteria</taxon>
        <taxon>Bacillati</taxon>
        <taxon>Actinomycetota</taxon>
        <taxon>Actinomycetes</taxon>
        <taxon>Mycobacteriales</taxon>
        <taxon>Nocardiaceae</taxon>
        <taxon>Nocardia</taxon>
    </lineage>
</organism>
<evidence type="ECO:0000313" key="2">
    <source>
        <dbReference type="Proteomes" id="UP000586827"/>
    </source>
</evidence>
<dbReference type="Proteomes" id="UP000586827">
    <property type="component" value="Unassembled WGS sequence"/>
</dbReference>
<dbReference type="AlphaFoldDB" id="A0A849C4X8"/>
<proteinExistence type="predicted"/>
<comment type="caution">
    <text evidence="1">The sequence shown here is derived from an EMBL/GenBank/DDBJ whole genome shotgun (WGS) entry which is preliminary data.</text>
</comment>
<dbReference type="RefSeq" id="WP_067518025.1">
    <property type="nucleotide sequence ID" value="NZ_JABELX010000003.1"/>
</dbReference>
<dbReference type="SUPFAM" id="SSF103032">
    <property type="entry name" value="Hypothetical protein YwqG"/>
    <property type="match status" value="1"/>
</dbReference>
<sequence>MTHRTPARPVNIEEVFPELVPLRRHTVRLHPRPGQPSGTDSSVGGPLWWPSTEPWPVCTEVHFEIDAYHPYDGEVPLVPIVQVWRRDAPGFPFPEDRDILQILWCPLDHNELECPRPQVYWRSSEAAGSERKPPPLPDAAEQDYIPAPCLVYPEQVAEYPSWDLEMYRDTRAAVRDRIDQLRENTGWHYQYHLSTAPGIKLGGYPGWSQEPVWPDCESCGQRMDHLLTVPSEEYDSETWRTWLPLQDRSAPAIRGDDYYPTALFEPVGVRIGRSGGLYIFECRRCPHRPTAHEHD</sequence>
<evidence type="ECO:0000313" key="1">
    <source>
        <dbReference type="EMBL" id="NNH70009.1"/>
    </source>
</evidence>
<dbReference type="Gene3D" id="2.30.320.10">
    <property type="entry name" value="YwqG-like"/>
    <property type="match status" value="1"/>
</dbReference>
<gene>
    <name evidence="1" type="ORF">HLB23_09055</name>
</gene>
<dbReference type="EMBL" id="JABELX010000003">
    <property type="protein sequence ID" value="NNH70009.1"/>
    <property type="molecule type" value="Genomic_DNA"/>
</dbReference>
<protein>
    <submittedName>
        <fullName evidence="1">DUF1963 domain-containing protein</fullName>
    </submittedName>
</protein>